<feature type="compositionally biased region" description="Low complexity" evidence="1">
    <location>
        <begin position="1"/>
        <end position="19"/>
    </location>
</feature>
<reference evidence="2 3" key="1">
    <citation type="journal article" date="2020" name="Int. J. Syst. Evol. Microbiol.">
        <title>Reclassification of Streptomyces castelarensis and Streptomyces sporoclivatus as later heterotypic synonyms of Streptomyces antimycoticus.</title>
        <authorList>
            <person name="Komaki H."/>
            <person name="Tamura T."/>
        </authorList>
    </citation>
    <scope>NUCLEOTIDE SEQUENCE [LARGE SCALE GENOMIC DNA]</scope>
    <source>
        <strain evidence="2 3">NBRC 12839</strain>
    </source>
</reference>
<dbReference type="AlphaFoldDB" id="A0A4D4KIA1"/>
<evidence type="ECO:0000313" key="3">
    <source>
        <dbReference type="Proteomes" id="UP000299290"/>
    </source>
</evidence>
<comment type="caution">
    <text evidence="2">The sequence shown here is derived from an EMBL/GenBank/DDBJ whole genome shotgun (WGS) entry which is preliminary data.</text>
</comment>
<feature type="compositionally biased region" description="Low complexity" evidence="1">
    <location>
        <begin position="38"/>
        <end position="56"/>
    </location>
</feature>
<feature type="compositionally biased region" description="Polar residues" evidence="1">
    <location>
        <begin position="189"/>
        <end position="198"/>
    </location>
</feature>
<dbReference type="Proteomes" id="UP000299290">
    <property type="component" value="Unassembled WGS sequence"/>
</dbReference>
<evidence type="ECO:0000313" key="2">
    <source>
        <dbReference type="EMBL" id="GDY46490.1"/>
    </source>
</evidence>
<feature type="compositionally biased region" description="Basic and acidic residues" evidence="1">
    <location>
        <begin position="115"/>
        <end position="125"/>
    </location>
</feature>
<gene>
    <name evidence="2" type="ORF">SANT12839_073720</name>
</gene>
<organism evidence="2 3">
    <name type="scientific">Streptomyces antimycoticus</name>
    <dbReference type="NCBI Taxonomy" id="68175"/>
    <lineage>
        <taxon>Bacteria</taxon>
        <taxon>Bacillati</taxon>
        <taxon>Actinomycetota</taxon>
        <taxon>Actinomycetes</taxon>
        <taxon>Kitasatosporales</taxon>
        <taxon>Streptomycetaceae</taxon>
        <taxon>Streptomyces</taxon>
        <taxon>Streptomyces violaceusniger group</taxon>
    </lineage>
</organism>
<feature type="compositionally biased region" description="Basic and acidic residues" evidence="1">
    <location>
        <begin position="60"/>
        <end position="73"/>
    </location>
</feature>
<accession>A0A4D4KIA1</accession>
<evidence type="ECO:0000256" key="1">
    <source>
        <dbReference type="SAM" id="MobiDB-lite"/>
    </source>
</evidence>
<dbReference type="Gene3D" id="1.10.10.10">
    <property type="entry name" value="Winged helix-like DNA-binding domain superfamily/Winged helix DNA-binding domain"/>
    <property type="match status" value="1"/>
</dbReference>
<keyword evidence="3" id="KW-1185">Reference proteome</keyword>
<feature type="region of interest" description="Disordered" evidence="1">
    <location>
        <begin position="37"/>
        <end position="201"/>
    </location>
</feature>
<dbReference type="InterPro" id="IPR036388">
    <property type="entry name" value="WH-like_DNA-bd_sf"/>
</dbReference>
<protein>
    <submittedName>
        <fullName evidence="2">Uncharacterized protein</fullName>
    </submittedName>
</protein>
<dbReference type="RefSeq" id="WP_137968020.1">
    <property type="nucleotide sequence ID" value="NZ_BJHV01000001.1"/>
</dbReference>
<feature type="compositionally biased region" description="Acidic residues" evidence="1">
    <location>
        <begin position="103"/>
        <end position="114"/>
    </location>
</feature>
<dbReference type="EMBL" id="BJHV01000001">
    <property type="protein sequence ID" value="GDY46490.1"/>
    <property type="molecule type" value="Genomic_DNA"/>
</dbReference>
<name>A0A4D4KIA1_9ACTN</name>
<feature type="region of interest" description="Disordered" evidence="1">
    <location>
        <begin position="1"/>
        <end position="21"/>
    </location>
</feature>
<sequence length="274" mass="28645">MPTTTNTDNITTTPNQPDPAQLSGATAAVWAALNNQPGTTSTTLAQAASAGQSTTTKALRHFEQTGLAHRESAAPDGSGRPVNHWYPTPTPTPDPDTSTSPDTTDEPPTAEDDSHESPNEHHDRPALTAESPASEDGASEHGDADEDGERGSVTEPSQGVETDDAPAPAPASEPPTSEAASEDAKSEETQPTVSQSGYRTRLAPGALRQMVIGHLTAYPDEAFTATRISRIIEKSSGAIANALVTLTKQGIAEQVTERPRTYRITTAATRSSEA</sequence>
<proteinExistence type="predicted"/>